<reference evidence="1 2" key="1">
    <citation type="submission" date="2018-05" db="EMBL/GenBank/DDBJ databases">
        <title>Genomic Encyclopedia of Type Strains, Phase IV (KMG-IV): sequencing the most valuable type-strain genomes for metagenomic binning, comparative biology and taxonomic classification.</title>
        <authorList>
            <person name="Goeker M."/>
        </authorList>
    </citation>
    <scope>NUCLEOTIDE SEQUENCE [LARGE SCALE GENOMIC DNA]</scope>
    <source>
        <strain evidence="1 2">DSM 16097</strain>
    </source>
</reference>
<keyword evidence="2" id="KW-1185">Reference proteome</keyword>
<gene>
    <name evidence="1" type="ORF">C7455_101373</name>
</gene>
<proteinExistence type="predicted"/>
<protein>
    <submittedName>
        <fullName evidence="1">Uncharacterized protein</fullName>
    </submittedName>
</protein>
<dbReference type="RefSeq" id="WP_146199903.1">
    <property type="nucleotide sequence ID" value="NZ_QGGW01000001.1"/>
</dbReference>
<name>A0A316GME9_9RHOB</name>
<accession>A0A316GME9</accession>
<dbReference type="EMBL" id="QGGW01000001">
    <property type="protein sequence ID" value="PWK62347.1"/>
    <property type="molecule type" value="Genomic_DNA"/>
</dbReference>
<dbReference type="Proteomes" id="UP000245708">
    <property type="component" value="Unassembled WGS sequence"/>
</dbReference>
<sequence>MTSLKRTKLWAASAGRTDALTAAWKKAFDARIRTAALSRDVAPRRSRAKTVVPANAGLIPAKLIPSS</sequence>
<comment type="caution">
    <text evidence="1">The sequence shown here is derived from an EMBL/GenBank/DDBJ whole genome shotgun (WGS) entry which is preliminary data.</text>
</comment>
<evidence type="ECO:0000313" key="2">
    <source>
        <dbReference type="Proteomes" id="UP000245708"/>
    </source>
</evidence>
<evidence type="ECO:0000313" key="1">
    <source>
        <dbReference type="EMBL" id="PWK62347.1"/>
    </source>
</evidence>
<dbReference type="AlphaFoldDB" id="A0A316GME9"/>
<organism evidence="1 2">
    <name type="scientific">Roseicyclus mahoneyensis</name>
    <dbReference type="NCBI Taxonomy" id="164332"/>
    <lineage>
        <taxon>Bacteria</taxon>
        <taxon>Pseudomonadati</taxon>
        <taxon>Pseudomonadota</taxon>
        <taxon>Alphaproteobacteria</taxon>
        <taxon>Rhodobacterales</taxon>
        <taxon>Roseobacteraceae</taxon>
        <taxon>Roseicyclus</taxon>
    </lineage>
</organism>